<gene>
    <name evidence="3" type="ORF">ZEAMMB73_Zm00001d036537</name>
</gene>
<evidence type="ECO:0000313" key="3">
    <source>
        <dbReference type="EMBL" id="AQK81316.1"/>
    </source>
</evidence>
<dbReference type="PANTHER" id="PTHR43650">
    <property type="entry name" value="PYROPHOSPHATE--FRUCTOSE 6-PHOSPHATE 1-PHOSPHOTRANSFERASE"/>
    <property type="match status" value="1"/>
</dbReference>
<evidence type="ECO:0000256" key="2">
    <source>
        <dbReference type="ARBA" id="ARBA00023152"/>
    </source>
</evidence>
<protein>
    <submittedName>
        <fullName evidence="3">Pyrophosphate--fructose 6-phosphate 1-phosphotransferase subunit alpha 2</fullName>
    </submittedName>
</protein>
<reference evidence="3" key="1">
    <citation type="submission" date="2015-12" db="EMBL/GenBank/DDBJ databases">
        <title>Update maize B73 reference genome by single molecule sequencing technologies.</title>
        <authorList>
            <consortium name="Maize Genome Sequencing Project"/>
            <person name="Ware D."/>
        </authorList>
    </citation>
    <scope>NUCLEOTIDE SEQUENCE</scope>
    <source>
        <tissue evidence="3">Seedling</tissue>
    </source>
</reference>
<dbReference type="SUPFAM" id="SSF53784">
    <property type="entry name" value="Phosphofructokinase"/>
    <property type="match status" value="1"/>
</dbReference>
<evidence type="ECO:0000256" key="1">
    <source>
        <dbReference type="ARBA" id="ARBA00022490"/>
    </source>
</evidence>
<dbReference type="AlphaFoldDB" id="A0A1D6LP86"/>
<dbReference type="ExpressionAtlas" id="A0A1D6LP86">
    <property type="expression patterns" value="baseline"/>
</dbReference>
<dbReference type="EMBL" id="CM000782">
    <property type="protein sequence ID" value="AQK81316.1"/>
    <property type="molecule type" value="Genomic_DNA"/>
</dbReference>
<dbReference type="PANTHER" id="PTHR43650:SF17">
    <property type="entry name" value="PYROPHOSPHATE--FRUCTOSE 6-PHOSPHATE 1-PHOSPHOTRANSFERASE SUBUNIT ALPHA 1"/>
    <property type="match status" value="1"/>
</dbReference>
<organism evidence="3">
    <name type="scientific">Zea mays</name>
    <name type="common">Maize</name>
    <dbReference type="NCBI Taxonomy" id="4577"/>
    <lineage>
        <taxon>Eukaryota</taxon>
        <taxon>Viridiplantae</taxon>
        <taxon>Streptophyta</taxon>
        <taxon>Embryophyta</taxon>
        <taxon>Tracheophyta</taxon>
        <taxon>Spermatophyta</taxon>
        <taxon>Magnoliopsida</taxon>
        <taxon>Liliopsida</taxon>
        <taxon>Poales</taxon>
        <taxon>Poaceae</taxon>
        <taxon>PACMAD clade</taxon>
        <taxon>Panicoideae</taxon>
        <taxon>Andropogonodae</taxon>
        <taxon>Andropogoneae</taxon>
        <taxon>Tripsacinae</taxon>
        <taxon>Zea</taxon>
    </lineage>
</organism>
<keyword evidence="2" id="KW-0324">Glycolysis</keyword>
<dbReference type="InterPro" id="IPR035966">
    <property type="entry name" value="PKF_sf"/>
</dbReference>
<keyword evidence="3" id="KW-0808">Transferase</keyword>
<name>A0A1D6LP86_MAIZE</name>
<accession>A0A1D6LP86</accession>
<keyword evidence="1" id="KW-0963">Cytoplasm</keyword>
<dbReference type="GO" id="GO:0003872">
    <property type="term" value="F:6-phosphofructokinase activity"/>
    <property type="evidence" value="ECO:0007669"/>
    <property type="project" value="InterPro"/>
</dbReference>
<sequence>MNRRLKEDTYKGKKFNAFCHFLGYQARGALPAKFDCDYAYVLGHVCYHIIAAGLNG</sequence>
<proteinExistence type="predicted"/>